<dbReference type="EMBL" id="OD000095">
    <property type="protein sequence ID" value="CAD7395739.1"/>
    <property type="molecule type" value="Genomic_DNA"/>
</dbReference>
<proteinExistence type="predicted"/>
<feature type="coiled-coil region" evidence="1">
    <location>
        <begin position="609"/>
        <end position="676"/>
    </location>
</feature>
<feature type="coiled-coil region" evidence="1">
    <location>
        <begin position="391"/>
        <end position="425"/>
    </location>
</feature>
<evidence type="ECO:0000256" key="1">
    <source>
        <dbReference type="SAM" id="Coils"/>
    </source>
</evidence>
<name>A0A7R9GS08_TIMPO</name>
<feature type="coiled-coil region" evidence="1">
    <location>
        <begin position="742"/>
        <end position="776"/>
    </location>
</feature>
<feature type="coiled-coil region" evidence="1">
    <location>
        <begin position="8"/>
        <end position="56"/>
    </location>
</feature>
<feature type="coiled-coil region" evidence="1">
    <location>
        <begin position="1078"/>
        <end position="1159"/>
    </location>
</feature>
<sequence length="1368" mass="158624">MADQDFIVRSLKEKLAETQNELNQLKDKSDAYVSELNDAGKKQHECERRVQELHNNLEECRKYMRLSLFRLTHAAAEKNKQTEDWLIDAEEFRQKAEEGQATFNNLKAETDYLLHNLKSREKQVDNLENMIYSLKDIMVKSQTELSQVQVNATHYLKDKEAAERAQAQYRESIHLMKEALHLGQQQKDISLEKIMSISQEEVELNKPISSDLDSYTKVFEHNIIAPDDTKEEMNKILETIKLKDKQIKSQDQRITALSQLLEEAQMNINKIQKIANVHTNMEQEYEAKINKLQKELIESKKQIEDLQKVEKKQENKLLDPQSVEIIYENKTDALSRATLELNHMELMLHQREQEVKNQDELIKTLKNCLQTATQELNLLYKKVGLKIPLTLAEEDDKLFILESQLKAANEEIREHIGKVEALQSEVTLSSNEQEMMINNLFSTLHSLDKQVQLQNEIIKLLGDFIQKAQNEHQELLLKCNTLLVPKVSSVGEHKSMLQMKLKSYEVQLQAQEELINILKESLEKAHQELEEAIRETKSERRLSLQRREQTDSQKVVSLQSSVNQLKREMVKYQDMITTLEEKEQLPVSQSMDIRQALLQRKVEAQDRQIEAQGQMIQSYKDALKQTQQEFQELIKDADLTKQLEIQTLKSEGEKKVEELQTVLKEVQLDLVKLQSLEQSKISSISQSQFTFLTSQMEKYQSQINTQDEMIRVLRGSMQRAMDEYEDIIRTNKNHQVSTDETKHLNQQRIRELEDKLNETKEKLLSNQAQIEMLEREKSLPKSYSVQLHNALLMSELEASERKVNTQAALISALEDSAKKIKEEYDQTLTKIKAEDLLTMEQLKLEEQYKIQGLQETLEKAHKQLVEQTSLPKSRSIIERNNTLKAALDSRNEQIDAQNEIIDALRNTIQKIKQDYGEIINKAQKEIKASSEEKEKEFEQRINELNNELIVANKKMNTYQAQIKAFEEKEVPVKSQSLEMLNALLTSKLETSEKKAATQSELIHALQESIQRTKEENLTIFERRSGKYVTFEDAQQMDDYKMQTLQEVSSKIQGQIKEQSHLPEATSSQLHNTHLVSQLETYDKQIDTQREMIALLQNSLQKAKDQLQENFQIKTQVRDNLMTESRQETEETIQELESSLLKVQDELTKYKELGEVLEKEGAIPDNQSFEILDILLASKLHTAEAQVFMECMRDACEDVIGVQLDKVNVKVLLYADDVLTGEKESDSQNALNHLSVATDRMDILLNVSKTKVEDQTELIKVLMETISLTATESKALLKETKSDRRPSLEEKQIQDENMVLQLQTQLKDIQQDLHKTITLNQEDEKVKVGQLLRSKDLQIRTLFGQSNLILWHRFLKDHGPTDTESVSGP</sequence>
<protein>
    <submittedName>
        <fullName evidence="2">Uncharacterized protein</fullName>
    </submittedName>
</protein>
<evidence type="ECO:0000313" key="2">
    <source>
        <dbReference type="EMBL" id="CAD7395739.1"/>
    </source>
</evidence>
<feature type="coiled-coil region" evidence="1">
    <location>
        <begin position="247"/>
        <end position="316"/>
    </location>
</feature>
<feature type="coiled-coil region" evidence="1">
    <location>
        <begin position="810"/>
        <end position="968"/>
    </location>
</feature>
<accession>A0A7R9GS08</accession>
<organism evidence="2">
    <name type="scientific">Timema poppense</name>
    <name type="common">Walking stick</name>
    <dbReference type="NCBI Taxonomy" id="170557"/>
    <lineage>
        <taxon>Eukaryota</taxon>
        <taxon>Metazoa</taxon>
        <taxon>Ecdysozoa</taxon>
        <taxon>Arthropoda</taxon>
        <taxon>Hexapoda</taxon>
        <taxon>Insecta</taxon>
        <taxon>Pterygota</taxon>
        <taxon>Neoptera</taxon>
        <taxon>Polyneoptera</taxon>
        <taxon>Phasmatodea</taxon>
        <taxon>Timematodea</taxon>
        <taxon>Timematoidea</taxon>
        <taxon>Timematidae</taxon>
        <taxon>Timema</taxon>
    </lineage>
</organism>
<feature type="coiled-coil region" evidence="1">
    <location>
        <begin position="494"/>
        <end position="582"/>
    </location>
</feature>
<keyword evidence="1" id="KW-0175">Coiled coil</keyword>
<reference evidence="2" key="1">
    <citation type="submission" date="2020-11" db="EMBL/GenBank/DDBJ databases">
        <authorList>
            <person name="Tran Van P."/>
        </authorList>
    </citation>
    <scope>NUCLEOTIDE SEQUENCE</scope>
</reference>
<gene>
    <name evidence="2" type="ORF">TPSB3V08_LOCUS311</name>
</gene>